<name>A0ABD0Y838_9HEMI</name>
<comment type="caution">
    <text evidence="2">The sequence shown here is derived from an EMBL/GenBank/DDBJ whole genome shotgun (WGS) entry which is preliminary data.</text>
</comment>
<dbReference type="AlphaFoldDB" id="A0ABD0Y838"/>
<keyword evidence="3" id="KW-1185">Reference proteome</keyword>
<sequence>MAFKRRNMFHKNKKQETTEIEKLYFPCSIVSFSVWFVVHVTTFQPKSLRTNELRARDDETTLERLRRTELYCEYAQSLKPETGNMFYENKKQETTEIVLPDVMFPLETCLSSDGPDLPRTSWTEDLVVGVPVWCGHKANLVDTEVDCRLGSAIEETLAPCLASGVTPVLPKQVRECHLVASSITSFMPLILFNDHIYYRLEIMYCKNNLTLV</sequence>
<reference evidence="2 3" key="1">
    <citation type="submission" date="2024-07" db="EMBL/GenBank/DDBJ databases">
        <title>Chromosome-level genome assembly of the water stick insect Ranatra chinensis (Heteroptera: Nepidae).</title>
        <authorList>
            <person name="Liu X."/>
        </authorList>
    </citation>
    <scope>NUCLEOTIDE SEQUENCE [LARGE SCALE GENOMIC DNA]</scope>
    <source>
        <strain evidence="2">Cailab_2021Rc</strain>
        <tissue evidence="2">Muscle</tissue>
    </source>
</reference>
<evidence type="ECO:0000313" key="2">
    <source>
        <dbReference type="EMBL" id="KAL1122824.1"/>
    </source>
</evidence>
<gene>
    <name evidence="2" type="ORF">AAG570_003150</name>
</gene>
<keyword evidence="1" id="KW-1133">Transmembrane helix</keyword>
<dbReference type="Proteomes" id="UP001558652">
    <property type="component" value="Unassembled WGS sequence"/>
</dbReference>
<evidence type="ECO:0000313" key="3">
    <source>
        <dbReference type="Proteomes" id="UP001558652"/>
    </source>
</evidence>
<feature type="transmembrane region" description="Helical" evidence="1">
    <location>
        <begin position="21"/>
        <end position="38"/>
    </location>
</feature>
<accession>A0ABD0Y838</accession>
<organism evidence="2 3">
    <name type="scientific">Ranatra chinensis</name>
    <dbReference type="NCBI Taxonomy" id="642074"/>
    <lineage>
        <taxon>Eukaryota</taxon>
        <taxon>Metazoa</taxon>
        <taxon>Ecdysozoa</taxon>
        <taxon>Arthropoda</taxon>
        <taxon>Hexapoda</taxon>
        <taxon>Insecta</taxon>
        <taxon>Pterygota</taxon>
        <taxon>Neoptera</taxon>
        <taxon>Paraneoptera</taxon>
        <taxon>Hemiptera</taxon>
        <taxon>Heteroptera</taxon>
        <taxon>Panheteroptera</taxon>
        <taxon>Nepomorpha</taxon>
        <taxon>Nepidae</taxon>
        <taxon>Ranatrinae</taxon>
        <taxon>Ranatra</taxon>
    </lineage>
</organism>
<dbReference type="EMBL" id="JBFDAA010000013">
    <property type="protein sequence ID" value="KAL1122824.1"/>
    <property type="molecule type" value="Genomic_DNA"/>
</dbReference>
<proteinExistence type="predicted"/>
<protein>
    <submittedName>
        <fullName evidence="2">Uncharacterized protein</fullName>
    </submittedName>
</protein>
<keyword evidence="1" id="KW-0472">Membrane</keyword>
<keyword evidence="1" id="KW-0812">Transmembrane</keyword>
<evidence type="ECO:0000256" key="1">
    <source>
        <dbReference type="SAM" id="Phobius"/>
    </source>
</evidence>